<evidence type="ECO:0000256" key="3">
    <source>
        <dbReference type="ARBA" id="ARBA00023125"/>
    </source>
</evidence>
<dbReference type="PANTHER" id="PTHR30349:SF64">
    <property type="entry name" value="PROPHAGE INTEGRASE INTD-RELATED"/>
    <property type="match status" value="1"/>
</dbReference>
<evidence type="ECO:0000256" key="5">
    <source>
        <dbReference type="PROSITE-ProRule" id="PRU01248"/>
    </source>
</evidence>
<dbReference type="Gene3D" id="1.10.443.10">
    <property type="entry name" value="Intergrase catalytic core"/>
    <property type="match status" value="1"/>
</dbReference>
<evidence type="ECO:0000313" key="8">
    <source>
        <dbReference type="EMBL" id="KRK83431.1"/>
    </source>
</evidence>
<dbReference type="InterPro" id="IPR013762">
    <property type="entry name" value="Integrase-like_cat_sf"/>
</dbReference>
<protein>
    <submittedName>
        <fullName evidence="8">Phage-related integrase</fullName>
    </submittedName>
</protein>
<evidence type="ECO:0000256" key="4">
    <source>
        <dbReference type="ARBA" id="ARBA00023172"/>
    </source>
</evidence>
<name>A0A0R1KWD5_9LACO</name>
<dbReference type="PATRIC" id="fig|1423788.3.peg.1426"/>
<dbReference type="GO" id="GO:0003677">
    <property type="term" value="F:DNA binding"/>
    <property type="evidence" value="ECO:0007669"/>
    <property type="project" value="UniProtKB-UniRule"/>
</dbReference>
<dbReference type="InterPro" id="IPR004107">
    <property type="entry name" value="Integrase_SAM-like_N"/>
</dbReference>
<dbReference type="Pfam" id="PF00589">
    <property type="entry name" value="Phage_integrase"/>
    <property type="match status" value="1"/>
</dbReference>
<dbReference type="Pfam" id="PF14657">
    <property type="entry name" value="Arm-DNA-bind_4"/>
    <property type="match status" value="1"/>
</dbReference>
<dbReference type="AlphaFoldDB" id="A0A0R1KWD5"/>
<dbReference type="STRING" id="1423788.FC78_GL001387"/>
<dbReference type="InterPro" id="IPR028259">
    <property type="entry name" value="AP2-like_int_N"/>
</dbReference>
<dbReference type="PANTHER" id="PTHR30349">
    <property type="entry name" value="PHAGE INTEGRASE-RELATED"/>
    <property type="match status" value="1"/>
</dbReference>
<reference evidence="8 9" key="1">
    <citation type="journal article" date="2015" name="Genome Announc.">
        <title>Expanding the biotechnology potential of lactobacilli through comparative genomics of 213 strains and associated genera.</title>
        <authorList>
            <person name="Sun Z."/>
            <person name="Harris H.M."/>
            <person name="McCann A."/>
            <person name="Guo C."/>
            <person name="Argimon S."/>
            <person name="Zhang W."/>
            <person name="Yang X."/>
            <person name="Jeffery I.B."/>
            <person name="Cooney J.C."/>
            <person name="Kagawa T.F."/>
            <person name="Liu W."/>
            <person name="Song Y."/>
            <person name="Salvetti E."/>
            <person name="Wrobel A."/>
            <person name="Rasinkangas P."/>
            <person name="Parkhill J."/>
            <person name="Rea M.C."/>
            <person name="O'Sullivan O."/>
            <person name="Ritari J."/>
            <person name="Douillard F.P."/>
            <person name="Paul Ross R."/>
            <person name="Yang R."/>
            <person name="Briner A.E."/>
            <person name="Felis G.E."/>
            <person name="de Vos W.M."/>
            <person name="Barrangou R."/>
            <person name="Klaenhammer T.R."/>
            <person name="Caufield P.W."/>
            <person name="Cui Y."/>
            <person name="Zhang H."/>
            <person name="O'Toole P.W."/>
        </authorList>
    </citation>
    <scope>NUCLEOTIDE SEQUENCE [LARGE SCALE GENOMIC DNA]</scope>
    <source>
        <strain evidence="8 9">DSM 19674</strain>
    </source>
</reference>
<dbReference type="GO" id="GO:0006310">
    <property type="term" value="P:DNA recombination"/>
    <property type="evidence" value="ECO:0007669"/>
    <property type="project" value="UniProtKB-KW"/>
</dbReference>
<evidence type="ECO:0000313" key="9">
    <source>
        <dbReference type="Proteomes" id="UP000051515"/>
    </source>
</evidence>
<dbReference type="InterPro" id="IPR011010">
    <property type="entry name" value="DNA_brk_join_enz"/>
</dbReference>
<accession>A0A0R1KWD5</accession>
<comment type="caution">
    <text evidence="8">The sequence shown here is derived from an EMBL/GenBank/DDBJ whole genome shotgun (WGS) entry which is preliminary data.</text>
</comment>
<gene>
    <name evidence="8" type="ORF">FC78_GL001387</name>
</gene>
<dbReference type="Proteomes" id="UP000051515">
    <property type="component" value="Unassembled WGS sequence"/>
</dbReference>
<evidence type="ECO:0000256" key="1">
    <source>
        <dbReference type="ARBA" id="ARBA00008857"/>
    </source>
</evidence>
<dbReference type="Gene3D" id="1.10.150.130">
    <property type="match status" value="1"/>
</dbReference>
<comment type="similarity">
    <text evidence="1">Belongs to the 'phage' integrase family.</text>
</comment>
<sequence length="402" mass="46914">MKNMSKNKHTLIYKKQKGWAYRVYYMGEDGKNHSINKQGFKSKSDAEDAAREIENRRAVARLDIAENITFAQYFESWINTYKLGRYSLSTDSKYEVALRFIQDYFYDDLLKDITKMEYQGFIDDYSKDHVKDSIYRINGYIGSCIQEAVDERIIDRNFTRNVVITTKKKGKSADLKYLESDVASSLRIMAKENATLSNISACEILFALGTGCRYAEIVGLTWDNVDFENHTVNIQKTYDYKKRTGFLPTKTESSVRQITISDELIRELRLLRMQQRETFFKQGFKNNKNFVFINKRHTVPSDTSANNVLRKYLKKIYFEKNKSKGMNDTENRKTLDNMELIGFHGLRHTHASYLIAHGLSLEYISQRLGHSNVAITSKVYIHLLNDYREREDSKAMKALSKL</sequence>
<evidence type="ECO:0000256" key="2">
    <source>
        <dbReference type="ARBA" id="ARBA00022908"/>
    </source>
</evidence>
<keyword evidence="4" id="KW-0233">DNA recombination</keyword>
<evidence type="ECO:0000259" key="7">
    <source>
        <dbReference type="PROSITE" id="PS51900"/>
    </source>
</evidence>
<dbReference type="InterPro" id="IPR050090">
    <property type="entry name" value="Tyrosine_recombinase_XerCD"/>
</dbReference>
<evidence type="ECO:0000259" key="6">
    <source>
        <dbReference type="PROSITE" id="PS51898"/>
    </source>
</evidence>
<keyword evidence="9" id="KW-1185">Reference proteome</keyword>
<dbReference type="InterPro" id="IPR002104">
    <property type="entry name" value="Integrase_catalytic"/>
</dbReference>
<dbReference type="PROSITE" id="PS51898">
    <property type="entry name" value="TYR_RECOMBINASE"/>
    <property type="match status" value="1"/>
</dbReference>
<dbReference type="GO" id="GO:0015074">
    <property type="term" value="P:DNA integration"/>
    <property type="evidence" value="ECO:0007669"/>
    <property type="project" value="UniProtKB-KW"/>
</dbReference>
<keyword evidence="3 5" id="KW-0238">DNA-binding</keyword>
<organism evidence="8 9">
    <name type="scientific">Companilactobacillus bobalius DSM 19674</name>
    <dbReference type="NCBI Taxonomy" id="1423788"/>
    <lineage>
        <taxon>Bacteria</taxon>
        <taxon>Bacillati</taxon>
        <taxon>Bacillota</taxon>
        <taxon>Bacilli</taxon>
        <taxon>Lactobacillales</taxon>
        <taxon>Lactobacillaceae</taxon>
        <taxon>Companilactobacillus</taxon>
        <taxon>Companilactobacillus bobalius</taxon>
    </lineage>
</organism>
<dbReference type="CDD" id="cd01189">
    <property type="entry name" value="INT_ICEBs1_C_like"/>
    <property type="match status" value="1"/>
</dbReference>
<dbReference type="Pfam" id="PF14659">
    <property type="entry name" value="Phage_int_SAM_3"/>
    <property type="match status" value="1"/>
</dbReference>
<keyword evidence="2" id="KW-0229">DNA integration</keyword>
<dbReference type="EMBL" id="AZDY01000036">
    <property type="protein sequence ID" value="KRK83431.1"/>
    <property type="molecule type" value="Genomic_DNA"/>
</dbReference>
<feature type="domain" description="Core-binding (CB)" evidence="7">
    <location>
        <begin position="68"/>
        <end position="149"/>
    </location>
</feature>
<dbReference type="InterPro" id="IPR044068">
    <property type="entry name" value="CB"/>
</dbReference>
<dbReference type="PROSITE" id="PS51900">
    <property type="entry name" value="CB"/>
    <property type="match status" value="1"/>
</dbReference>
<feature type="domain" description="Tyr recombinase" evidence="6">
    <location>
        <begin position="173"/>
        <end position="396"/>
    </location>
</feature>
<dbReference type="InterPro" id="IPR010998">
    <property type="entry name" value="Integrase_recombinase_N"/>
</dbReference>
<proteinExistence type="inferred from homology"/>
<dbReference type="SUPFAM" id="SSF56349">
    <property type="entry name" value="DNA breaking-rejoining enzymes"/>
    <property type="match status" value="1"/>
</dbReference>